<evidence type="ECO:0000256" key="2">
    <source>
        <dbReference type="ARBA" id="ARBA00007261"/>
    </source>
</evidence>
<dbReference type="Pfam" id="PF05193">
    <property type="entry name" value="Peptidase_M16_C"/>
    <property type="match status" value="1"/>
</dbReference>
<dbReference type="InterPro" id="IPR007863">
    <property type="entry name" value="Peptidase_M16_C"/>
</dbReference>
<feature type="domain" description="Peptidase M16 C-terminal" evidence="4">
    <location>
        <begin position="249"/>
        <end position="433"/>
    </location>
</feature>
<evidence type="ECO:0000313" key="5">
    <source>
        <dbReference type="EMBL" id="GMI46817.1"/>
    </source>
</evidence>
<dbReference type="Proteomes" id="UP001165065">
    <property type="component" value="Unassembled WGS sequence"/>
</dbReference>
<dbReference type="InterPro" id="IPR050361">
    <property type="entry name" value="MPP/UQCRC_Complex"/>
</dbReference>
<comment type="function">
    <text evidence="1">Substrate recognition and binding subunit of the essential mitochondrial processing protease (MPP), which cleaves the mitochondrial sequence off newly imported precursors proteins.</text>
</comment>
<dbReference type="SUPFAM" id="SSF63411">
    <property type="entry name" value="LuxS/MPP-like metallohydrolase"/>
    <property type="match status" value="2"/>
</dbReference>
<evidence type="ECO:0000259" key="4">
    <source>
        <dbReference type="Pfam" id="PF05193"/>
    </source>
</evidence>
<name>A0A9W7GMU5_9STRA</name>
<gene>
    <name evidence="5" type="ORF">TrCOL_g8161</name>
</gene>
<dbReference type="GO" id="GO:0046872">
    <property type="term" value="F:metal ion binding"/>
    <property type="evidence" value="ECO:0007669"/>
    <property type="project" value="InterPro"/>
</dbReference>
<dbReference type="Pfam" id="PF00675">
    <property type="entry name" value="Peptidase_M16"/>
    <property type="match status" value="1"/>
</dbReference>
<dbReference type="OrthoDB" id="10251424at2759"/>
<comment type="caution">
    <text evidence="5">The sequence shown here is derived from an EMBL/GenBank/DDBJ whole genome shotgun (WGS) entry which is preliminary data.</text>
</comment>
<reference evidence="6" key="1">
    <citation type="journal article" date="2023" name="Commun. Biol.">
        <title>Genome analysis of Parmales, the sister group of diatoms, reveals the evolutionary specialization of diatoms from phago-mixotrophs to photoautotrophs.</title>
        <authorList>
            <person name="Ban H."/>
            <person name="Sato S."/>
            <person name="Yoshikawa S."/>
            <person name="Yamada K."/>
            <person name="Nakamura Y."/>
            <person name="Ichinomiya M."/>
            <person name="Sato N."/>
            <person name="Blanc-Mathieu R."/>
            <person name="Endo H."/>
            <person name="Kuwata A."/>
            <person name="Ogata H."/>
        </authorList>
    </citation>
    <scope>NUCLEOTIDE SEQUENCE [LARGE SCALE GENOMIC DNA]</scope>
</reference>
<comment type="similarity">
    <text evidence="2">Belongs to the peptidase M16 family.</text>
</comment>
<evidence type="ECO:0000256" key="1">
    <source>
        <dbReference type="ARBA" id="ARBA00002123"/>
    </source>
</evidence>
<dbReference type="AlphaFoldDB" id="A0A9W7GMU5"/>
<dbReference type="GO" id="GO:0005739">
    <property type="term" value="C:mitochondrion"/>
    <property type="evidence" value="ECO:0007669"/>
    <property type="project" value="TreeGrafter"/>
</dbReference>
<dbReference type="PANTHER" id="PTHR11851">
    <property type="entry name" value="METALLOPROTEASE"/>
    <property type="match status" value="1"/>
</dbReference>
<accession>A0A9W7GMU5</accession>
<evidence type="ECO:0000313" key="6">
    <source>
        <dbReference type="Proteomes" id="UP001165065"/>
    </source>
</evidence>
<organism evidence="5 6">
    <name type="scientific">Triparma columacea</name>
    <dbReference type="NCBI Taxonomy" id="722753"/>
    <lineage>
        <taxon>Eukaryota</taxon>
        <taxon>Sar</taxon>
        <taxon>Stramenopiles</taxon>
        <taxon>Ochrophyta</taxon>
        <taxon>Bolidophyceae</taxon>
        <taxon>Parmales</taxon>
        <taxon>Triparmaceae</taxon>
        <taxon>Triparma</taxon>
    </lineage>
</organism>
<dbReference type="PANTHER" id="PTHR11851:SF49">
    <property type="entry name" value="MITOCHONDRIAL-PROCESSING PEPTIDASE SUBUNIT ALPHA"/>
    <property type="match status" value="1"/>
</dbReference>
<feature type="domain" description="Peptidase M16 N-terminal" evidence="3">
    <location>
        <begin position="98"/>
        <end position="242"/>
    </location>
</feature>
<evidence type="ECO:0000259" key="3">
    <source>
        <dbReference type="Pfam" id="PF00675"/>
    </source>
</evidence>
<evidence type="ECO:0008006" key="7">
    <source>
        <dbReference type="Google" id="ProtNLM"/>
    </source>
</evidence>
<dbReference type="Gene3D" id="3.30.830.10">
    <property type="entry name" value="Metalloenzyme, LuxS/M16 peptidase-like"/>
    <property type="match status" value="2"/>
</dbReference>
<dbReference type="EMBL" id="BRYA01000314">
    <property type="protein sequence ID" value="GMI46817.1"/>
    <property type="molecule type" value="Genomic_DNA"/>
</dbReference>
<dbReference type="InterPro" id="IPR011765">
    <property type="entry name" value="Pept_M16_N"/>
</dbReference>
<protein>
    <recommendedName>
        <fullName evidence="7">Mitochondrial-processing peptidase subunit alpha</fullName>
    </recommendedName>
</protein>
<dbReference type="InterPro" id="IPR011249">
    <property type="entry name" value="Metalloenz_LuxS/M16"/>
</dbReference>
<keyword evidence="6" id="KW-1185">Reference proteome</keyword>
<sequence>MFVGRVLGSRNVYIGRVGLRAFSSFSQLQYPLRTNPPVITQHNANTAFVEGNKDDKLEPPCTDIKQPPITLSPLVSIVSQASPTPAEVETTYIDGLCVASVEKAGGMTSVGICIGAGSKFEAAGVDRGANHAFELLCMKDTETMSSSDIISRLDGLGAGVAALSSRDQFMITCDSLRDNVEDASAIMVDCLLRGTFQEDNLDDCRQVMHWINSEMGGVEWVKEGMMGAAFGDSPLGNPHFCPVEDIAGINGEMMRGWRSKFLTRENMVVGGAGIEHARLVDMVGRMLEEVPNGELPTCEPSVYAGGEFRMIEPNNMDGLTRVAVGFEVGSWHDEDLVPTCVLQTLLGGGDSFSAGGPGKGMYSRLYREVLNRCYWAEAAEAYTIIHNDGGVIGIAGACVPNKAQDLTVVFLEQFAKLTVVPVSDEELDRAKNMIRGNILTQLESRQVLSEDIIRQMQTYGSREHPSKVCEKIDAVTKDDIMRIARRAMSKPPSISSVGPDLTYVPKFEQISHLRGASN</sequence>
<proteinExistence type="inferred from homology"/>